<protein>
    <submittedName>
        <fullName evidence="3">D-amino-acid dehydrogenase</fullName>
    </submittedName>
</protein>
<evidence type="ECO:0000259" key="2">
    <source>
        <dbReference type="PROSITE" id="PS50234"/>
    </source>
</evidence>
<name>A0A1I6TA84_9BACL</name>
<dbReference type="Gene3D" id="3.40.50.410">
    <property type="entry name" value="von Willebrand factor, type A domain"/>
    <property type="match status" value="1"/>
</dbReference>
<dbReference type="InterPro" id="IPR036465">
    <property type="entry name" value="vWFA_dom_sf"/>
</dbReference>
<feature type="region of interest" description="Disordered" evidence="1">
    <location>
        <begin position="416"/>
        <end position="437"/>
    </location>
</feature>
<keyword evidence="4" id="KW-1185">Reference proteome</keyword>
<proteinExistence type="predicted"/>
<dbReference type="PROSITE" id="PS50234">
    <property type="entry name" value="VWFA"/>
    <property type="match status" value="1"/>
</dbReference>
<feature type="domain" description="VWFA" evidence="2">
    <location>
        <begin position="126"/>
        <end position="317"/>
    </location>
</feature>
<dbReference type="Proteomes" id="UP000198660">
    <property type="component" value="Unassembled WGS sequence"/>
</dbReference>
<evidence type="ECO:0000313" key="3">
    <source>
        <dbReference type="EMBL" id="SFS85887.1"/>
    </source>
</evidence>
<dbReference type="InterPro" id="IPR002035">
    <property type="entry name" value="VWF_A"/>
</dbReference>
<evidence type="ECO:0000313" key="4">
    <source>
        <dbReference type="Proteomes" id="UP000198660"/>
    </source>
</evidence>
<dbReference type="PROSITE" id="PS51257">
    <property type="entry name" value="PROKAR_LIPOPROTEIN"/>
    <property type="match status" value="1"/>
</dbReference>
<evidence type="ECO:0000256" key="1">
    <source>
        <dbReference type="SAM" id="MobiDB-lite"/>
    </source>
</evidence>
<organism evidence="3 4">
    <name type="scientific">Marininema halotolerans</name>
    <dbReference type="NCBI Taxonomy" id="1155944"/>
    <lineage>
        <taxon>Bacteria</taxon>
        <taxon>Bacillati</taxon>
        <taxon>Bacillota</taxon>
        <taxon>Bacilli</taxon>
        <taxon>Bacillales</taxon>
        <taxon>Thermoactinomycetaceae</taxon>
        <taxon>Marininema</taxon>
    </lineage>
</organism>
<accession>A0A1I6TA84</accession>
<dbReference type="EMBL" id="FPAA01000009">
    <property type="protein sequence ID" value="SFS85887.1"/>
    <property type="molecule type" value="Genomic_DNA"/>
</dbReference>
<sequence length="437" mass="48358">MRTIIAWTLILTFIISGCGKPTAEPVKTDEAKKKKPFQPATKVEGMLREGPGKYAGDHYDEDKVNQALSKLPDGLTGDQAYSHIVQLLAEDYGPLVDKYDSFDPSIKVDLDTPEGKKAAQAGKHLNVAILLDASGSMAEKISGGKKMDLAKEAIRGFVSQLPSSAQVSLRVYGYKGSNSTADKKESCASNQVMYPLAKPDSDRLEKAMASVKPAGWTPIAEAIKAAKSDLASQGQGSENVVYVVSDGKETCGGDPVSVAQSLHESNVKAVVNIIGLDVNDAEQQGLKAVAEAGGGEYTAVQTKEELEQQFKAERQRLEIAWKNWGVKMDTKIGQTWSEKIEAVWDVENKIRALNDDQEKLHMESAMNYLNENNKLIDGKYKDQYQVLYKHILLERRQMILDYNEERSHMIENLLEKEKTKEREISDQKSKDEINSID</sequence>
<gene>
    <name evidence="3" type="ORF">SAMN05444972_109108</name>
</gene>
<dbReference type="OrthoDB" id="9783818at2"/>
<dbReference type="SUPFAM" id="SSF53300">
    <property type="entry name" value="vWA-like"/>
    <property type="match status" value="1"/>
</dbReference>
<reference evidence="4" key="1">
    <citation type="submission" date="2016-10" db="EMBL/GenBank/DDBJ databases">
        <authorList>
            <person name="Varghese N."/>
            <person name="Submissions S."/>
        </authorList>
    </citation>
    <scope>NUCLEOTIDE SEQUENCE [LARGE SCALE GENOMIC DNA]</scope>
    <source>
        <strain evidence="4">DSM 45789</strain>
    </source>
</reference>
<dbReference type="SMART" id="SM00327">
    <property type="entry name" value="VWA"/>
    <property type="match status" value="1"/>
</dbReference>
<dbReference type="AlphaFoldDB" id="A0A1I6TA84"/>
<dbReference type="RefSeq" id="WP_091837889.1">
    <property type="nucleotide sequence ID" value="NZ_FPAA01000009.1"/>
</dbReference>
<dbReference type="Pfam" id="PF00092">
    <property type="entry name" value="VWA"/>
    <property type="match status" value="1"/>
</dbReference>